<feature type="compositionally biased region" description="Polar residues" evidence="1">
    <location>
        <begin position="271"/>
        <end position="282"/>
    </location>
</feature>
<feature type="compositionally biased region" description="Polar residues" evidence="1">
    <location>
        <begin position="234"/>
        <end position="243"/>
    </location>
</feature>
<dbReference type="EMBL" id="LWLN01000001">
    <property type="protein sequence ID" value="OLZ41201.1"/>
    <property type="molecule type" value="Genomic_DNA"/>
</dbReference>
<proteinExistence type="predicted"/>
<dbReference type="Proteomes" id="UP000189370">
    <property type="component" value="Unassembled WGS sequence"/>
</dbReference>
<feature type="compositionally biased region" description="Basic and acidic residues" evidence="1">
    <location>
        <begin position="101"/>
        <end position="112"/>
    </location>
</feature>
<sequence>MAESTIERSQRTMERLIDLQRNMAEMTLSALEWGESAQRQGIELTQSMLESAPGPQFTESMMERYLEGMEAIVPEMEQAMAEGTQAVTDPEMAGAAGTGRSSDRPRTQESRGRQYRGRRGGNEPGWTTGGRQRPSPQSMAEQPQPSQQSRGGRQPTGQRRSTGGGQRSTQQPTSAKHRSAQPMAGQQSNQRRRDRQASSDRSRSRRPRQSARSGDRYPETGDWVTPREYGGESTGTTEYQQRPLSAAPNPSPADGSRAVDGQSRGGETGPRQESQRGPSSTGIERGQQGGRRGQPREPQPRPTADSQRGHGRSGESMGGGDRSRAARASDRPAEGGQPGPGPERTEQGRLRDQYARRADTDRAESEQGSIDRGEGAEPERSSERRRKADTDAQSDQSRPPTERRVTDESPEEE</sequence>
<dbReference type="OrthoDB" id="188185at2157"/>
<evidence type="ECO:0000256" key="1">
    <source>
        <dbReference type="SAM" id="MobiDB-lite"/>
    </source>
</evidence>
<keyword evidence="3" id="KW-1185">Reference proteome</keyword>
<comment type="caution">
    <text evidence="2">The sequence shown here is derived from an EMBL/GenBank/DDBJ whole genome shotgun (WGS) entry which is preliminary data.</text>
</comment>
<feature type="region of interest" description="Disordered" evidence="1">
    <location>
        <begin position="78"/>
        <end position="413"/>
    </location>
</feature>
<protein>
    <recommendedName>
        <fullName evidence="4">Phasin domain-containing protein</fullName>
    </recommendedName>
</protein>
<evidence type="ECO:0000313" key="3">
    <source>
        <dbReference type="Proteomes" id="UP000189370"/>
    </source>
</evidence>
<feature type="compositionally biased region" description="Basic and acidic residues" evidence="1">
    <location>
        <begin position="321"/>
        <end position="333"/>
    </location>
</feature>
<accession>A0A1S8AXD3</accession>
<feature type="compositionally biased region" description="Polar residues" evidence="1">
    <location>
        <begin position="134"/>
        <end position="145"/>
    </location>
</feature>
<gene>
    <name evidence="2" type="ORF">A6E15_09470</name>
</gene>
<evidence type="ECO:0000313" key="2">
    <source>
        <dbReference type="EMBL" id="OLZ41201.1"/>
    </source>
</evidence>
<organism evidence="2 3">
    <name type="scientific">Natrinema saccharevitans</name>
    <dbReference type="NCBI Taxonomy" id="301967"/>
    <lineage>
        <taxon>Archaea</taxon>
        <taxon>Methanobacteriati</taxon>
        <taxon>Methanobacteriota</taxon>
        <taxon>Stenosarchaea group</taxon>
        <taxon>Halobacteria</taxon>
        <taxon>Halobacteriales</taxon>
        <taxon>Natrialbaceae</taxon>
        <taxon>Natrinema</taxon>
    </lineage>
</organism>
<name>A0A1S8AXD3_9EURY</name>
<feature type="compositionally biased region" description="Basic and acidic residues" evidence="1">
    <location>
        <begin position="343"/>
        <end position="390"/>
    </location>
</feature>
<feature type="compositionally biased region" description="Low complexity" evidence="1">
    <location>
        <begin position="146"/>
        <end position="174"/>
    </location>
</feature>
<evidence type="ECO:0008006" key="4">
    <source>
        <dbReference type="Google" id="ProtNLM"/>
    </source>
</evidence>
<reference evidence="3" key="1">
    <citation type="submission" date="2016-04" db="EMBL/GenBank/DDBJ databases">
        <authorList>
            <person name="Chen S.-C."/>
            <person name="Lai M.-C."/>
        </authorList>
    </citation>
    <scope>NUCLEOTIDE SEQUENCE [LARGE SCALE GENOMIC DNA]</scope>
    <source>
        <strain evidence="3">AB14</strain>
    </source>
</reference>
<dbReference type="AlphaFoldDB" id="A0A1S8AXD3"/>